<feature type="region of interest" description="Disordered" evidence="1">
    <location>
        <begin position="137"/>
        <end position="156"/>
    </location>
</feature>
<accession>A0AA43P4C4</accession>
<feature type="compositionally biased region" description="Basic and acidic residues" evidence="1">
    <location>
        <begin position="137"/>
        <end position="147"/>
    </location>
</feature>
<reference evidence="2" key="1">
    <citation type="submission" date="2022-09" db="EMBL/GenBank/DDBJ databases">
        <authorList>
            <person name="Orihara K."/>
        </authorList>
    </citation>
    <scope>NUCLEOTIDE SEQUENCE</scope>
    <source>
        <strain evidence="2">YIT 13062</strain>
    </source>
</reference>
<comment type="caution">
    <text evidence="2">The sequence shown here is derived from an EMBL/GenBank/DDBJ whole genome shotgun (WGS) entry which is preliminary data.</text>
</comment>
<dbReference type="Proteomes" id="UP001161916">
    <property type="component" value="Unassembled WGS sequence"/>
</dbReference>
<dbReference type="EMBL" id="JAOPMH010000001">
    <property type="protein sequence ID" value="MDH7889118.1"/>
    <property type="molecule type" value="Genomic_DNA"/>
</dbReference>
<dbReference type="RefSeq" id="WP_281105311.1">
    <property type="nucleotide sequence ID" value="NZ_JAOPMH010000001.1"/>
</dbReference>
<proteinExistence type="predicted"/>
<evidence type="ECO:0000313" key="2">
    <source>
        <dbReference type="EMBL" id="MDH7889118.1"/>
    </source>
</evidence>
<name>A0AA43P4C4_9BIFI</name>
<sequence>MATEYPKQKVEYVPPATEEELAEERKSYTVPIPDDLPDIFTPSKPVTNEQTIAWECHNIEPYPGYAEEYAAWEDAWENINRAQAEADGNHYNYVDNMNLQPEFDPQTDAPIDYEEPTVFQNAETNKVEVHLPYEDAVKADAEARGEDTSITGDEEE</sequence>
<feature type="region of interest" description="Disordered" evidence="1">
    <location>
        <begin position="24"/>
        <end position="44"/>
    </location>
</feature>
<dbReference type="AlphaFoldDB" id="A0AA43P4C4"/>
<protein>
    <submittedName>
        <fullName evidence="2">Uncharacterized protein</fullName>
    </submittedName>
</protein>
<reference evidence="2" key="2">
    <citation type="journal article" date="2023" name="Gut Microbes">
        <title>Characterization of Bifidobacterium kashiwanohense that utilizes both milk- and plant-derived oligosaccharides.</title>
        <authorList>
            <person name="Orihara K."/>
            <person name="Yahagi K."/>
            <person name="Saito Y."/>
            <person name="Watanabe Y."/>
            <person name="Sasai T."/>
            <person name="Hara T."/>
            <person name="Tsukuda N."/>
            <person name="Oki K."/>
            <person name="Fujimoto J."/>
            <person name="Matsuki T."/>
        </authorList>
    </citation>
    <scope>NUCLEOTIDE SEQUENCE</scope>
    <source>
        <strain evidence="2">YIT 13062</strain>
    </source>
</reference>
<gene>
    <name evidence="2" type="ORF">OB951_00580</name>
</gene>
<organism evidence="2 3">
    <name type="scientific">Bifidobacterium catenulatum subsp. kashiwanohense</name>
    <dbReference type="NCBI Taxonomy" id="630129"/>
    <lineage>
        <taxon>Bacteria</taxon>
        <taxon>Bacillati</taxon>
        <taxon>Actinomycetota</taxon>
        <taxon>Actinomycetes</taxon>
        <taxon>Bifidobacteriales</taxon>
        <taxon>Bifidobacteriaceae</taxon>
        <taxon>Bifidobacterium</taxon>
    </lineage>
</organism>
<evidence type="ECO:0000256" key="1">
    <source>
        <dbReference type="SAM" id="MobiDB-lite"/>
    </source>
</evidence>
<evidence type="ECO:0000313" key="3">
    <source>
        <dbReference type="Proteomes" id="UP001161916"/>
    </source>
</evidence>